<feature type="transmembrane region" description="Helical" evidence="1">
    <location>
        <begin position="329"/>
        <end position="352"/>
    </location>
</feature>
<proteinExistence type="predicted"/>
<keyword evidence="3" id="KW-1185">Reference proteome</keyword>
<comment type="caution">
    <text evidence="2">The sequence shown here is derived from an EMBL/GenBank/DDBJ whole genome shotgun (WGS) entry which is preliminary data.</text>
</comment>
<keyword evidence="1" id="KW-0812">Transmembrane</keyword>
<feature type="transmembrane region" description="Helical" evidence="1">
    <location>
        <begin position="187"/>
        <end position="217"/>
    </location>
</feature>
<keyword evidence="1" id="KW-0472">Membrane</keyword>
<keyword evidence="1" id="KW-1133">Transmembrane helix</keyword>
<sequence length="505" mass="55713">MPVLNLERSRWARAALVVASRAFVAFVVLCTLAYVVRAAVPTVFADGWWFTDTFVRHYVDGQLGVADFFNKRGGFDHAQPVHRLVLLANLAWFDMDFTFEGLVGALFGIAFFGLLATLVARELRGKPNTLATRELVLIGLAVTVFSFNNRDLFTWPLATLVFVYLLGISLYFLVLQGAMARDRRWPMFAATLACCTLLDTSGVLAAAAGCALVAFAALRDRRYAAAAGRLAAIAGGVVLYRIAYGLLMPGAAGSPISAAGQFAGLFGRIGDAWKLLVIPAGDALISTSRVHAEFGPRWVWPVAVPCALLVILGHVWFWRRCAAHRQERLPFLAAGLMLFFYATLAGIVWARVPKEGFDYLTQPRYLAFYALQVVAMLLMWAFLVGRARAADAPAGLRAPPTAFLAGAVGVLTGLALFFMYCVRYQEMGHLRWYELQIGRQILALGRQGPDEPNACPLNRIEICSWPPQRRHSVIDVLKRGGLNVYSAEFLRRHRWDEKLAEDAPP</sequence>
<dbReference type="Proteomes" id="UP001595886">
    <property type="component" value="Unassembled WGS sequence"/>
</dbReference>
<feature type="transmembrane region" description="Helical" evidence="1">
    <location>
        <begin position="153"/>
        <end position="175"/>
    </location>
</feature>
<feature type="transmembrane region" description="Helical" evidence="1">
    <location>
        <begin position="403"/>
        <end position="422"/>
    </location>
</feature>
<feature type="transmembrane region" description="Helical" evidence="1">
    <location>
        <begin position="223"/>
        <end position="243"/>
    </location>
</feature>
<protein>
    <recommendedName>
        <fullName evidence="4">Glycosyltransferase RgtA/B/C/D-like domain-containing protein</fullName>
    </recommendedName>
</protein>
<gene>
    <name evidence="2" type="ORF">ACFO6Q_00150</name>
</gene>
<evidence type="ECO:0000313" key="2">
    <source>
        <dbReference type="EMBL" id="MFC4818715.1"/>
    </source>
</evidence>
<evidence type="ECO:0000313" key="3">
    <source>
        <dbReference type="Proteomes" id="UP001595886"/>
    </source>
</evidence>
<evidence type="ECO:0000256" key="1">
    <source>
        <dbReference type="SAM" id="Phobius"/>
    </source>
</evidence>
<reference evidence="3" key="1">
    <citation type="journal article" date="2019" name="Int. J. Syst. Evol. Microbiol.">
        <title>The Global Catalogue of Microorganisms (GCM) 10K type strain sequencing project: providing services to taxonomists for standard genome sequencing and annotation.</title>
        <authorList>
            <consortium name="The Broad Institute Genomics Platform"/>
            <consortium name="The Broad Institute Genome Sequencing Center for Infectious Disease"/>
            <person name="Wu L."/>
            <person name="Ma J."/>
        </authorList>
    </citation>
    <scope>NUCLEOTIDE SEQUENCE [LARGE SCALE GENOMIC DNA]</scope>
    <source>
        <strain evidence="3">CCUG 30340</strain>
    </source>
</reference>
<feature type="transmembrane region" description="Helical" evidence="1">
    <location>
        <begin position="364"/>
        <end position="383"/>
    </location>
</feature>
<feature type="transmembrane region" description="Helical" evidence="1">
    <location>
        <begin position="298"/>
        <end position="317"/>
    </location>
</feature>
<organism evidence="2 3">
    <name type="scientific">Dokdonella ginsengisoli</name>
    <dbReference type="NCBI Taxonomy" id="363846"/>
    <lineage>
        <taxon>Bacteria</taxon>
        <taxon>Pseudomonadati</taxon>
        <taxon>Pseudomonadota</taxon>
        <taxon>Gammaproteobacteria</taxon>
        <taxon>Lysobacterales</taxon>
        <taxon>Rhodanobacteraceae</taxon>
        <taxon>Dokdonella</taxon>
    </lineage>
</organism>
<dbReference type="EMBL" id="JBHSHD010000001">
    <property type="protein sequence ID" value="MFC4818715.1"/>
    <property type="molecule type" value="Genomic_DNA"/>
</dbReference>
<accession>A0ABV9QNX4</accession>
<evidence type="ECO:0008006" key="4">
    <source>
        <dbReference type="Google" id="ProtNLM"/>
    </source>
</evidence>
<dbReference type="RefSeq" id="WP_380018441.1">
    <property type="nucleotide sequence ID" value="NZ_JBHSHD010000001.1"/>
</dbReference>
<feature type="transmembrane region" description="Helical" evidence="1">
    <location>
        <begin position="97"/>
        <end position="118"/>
    </location>
</feature>
<name>A0ABV9QNX4_9GAMM</name>